<accession>A0A0E0BD55</accession>
<dbReference type="Proteomes" id="UP000026961">
    <property type="component" value="Chromosome 10"/>
</dbReference>
<protein>
    <submittedName>
        <fullName evidence="1">Uncharacterized protein</fullName>
    </submittedName>
</protein>
<evidence type="ECO:0000313" key="1">
    <source>
        <dbReference type="EnsemblPlants" id="OGLUM10G16970.1"/>
    </source>
</evidence>
<organism evidence="1">
    <name type="scientific">Oryza glumipatula</name>
    <dbReference type="NCBI Taxonomy" id="40148"/>
    <lineage>
        <taxon>Eukaryota</taxon>
        <taxon>Viridiplantae</taxon>
        <taxon>Streptophyta</taxon>
        <taxon>Embryophyta</taxon>
        <taxon>Tracheophyta</taxon>
        <taxon>Spermatophyta</taxon>
        <taxon>Magnoliopsida</taxon>
        <taxon>Liliopsida</taxon>
        <taxon>Poales</taxon>
        <taxon>Poaceae</taxon>
        <taxon>BOP clade</taxon>
        <taxon>Oryzoideae</taxon>
        <taxon>Oryzeae</taxon>
        <taxon>Oryzinae</taxon>
        <taxon>Oryza</taxon>
    </lineage>
</organism>
<dbReference type="AlphaFoldDB" id="A0A0E0BD55"/>
<dbReference type="Gramene" id="OGLUM10G16970.1">
    <property type="protein sequence ID" value="OGLUM10G16970.1"/>
    <property type="gene ID" value="OGLUM10G16970"/>
</dbReference>
<reference evidence="1" key="1">
    <citation type="submission" date="2015-04" db="UniProtKB">
        <authorList>
            <consortium name="EnsemblPlants"/>
        </authorList>
    </citation>
    <scope>IDENTIFICATION</scope>
</reference>
<reference evidence="1" key="2">
    <citation type="submission" date="2018-05" db="EMBL/GenBank/DDBJ databases">
        <title>OgluRS3 (Oryza glumaepatula Reference Sequence Version 3).</title>
        <authorList>
            <person name="Zhang J."/>
            <person name="Kudrna D."/>
            <person name="Lee S."/>
            <person name="Talag J."/>
            <person name="Welchert J."/>
            <person name="Wing R.A."/>
        </authorList>
    </citation>
    <scope>NUCLEOTIDE SEQUENCE [LARGE SCALE GENOMIC DNA]</scope>
</reference>
<sequence>MAAGVDEAAAVAEARRLQDMIREASLSEVAVGADERWWMRRWWRPNALVINIGDQLQVTIPLR</sequence>
<evidence type="ECO:0000313" key="2">
    <source>
        <dbReference type="Proteomes" id="UP000026961"/>
    </source>
</evidence>
<dbReference type="HOGENOM" id="CLU_2889449_0_0_1"/>
<name>A0A0E0BD55_9ORYZ</name>
<proteinExistence type="predicted"/>
<keyword evidence="2" id="KW-1185">Reference proteome</keyword>
<dbReference type="EnsemblPlants" id="OGLUM10G16970.1">
    <property type="protein sequence ID" value="OGLUM10G16970.1"/>
    <property type="gene ID" value="OGLUM10G16970"/>
</dbReference>